<organism evidence="1">
    <name type="scientific">hydrothermal vent metagenome</name>
    <dbReference type="NCBI Taxonomy" id="652676"/>
    <lineage>
        <taxon>unclassified sequences</taxon>
        <taxon>metagenomes</taxon>
        <taxon>ecological metagenomes</taxon>
    </lineage>
</organism>
<dbReference type="AlphaFoldDB" id="A0A3B1AHG2"/>
<evidence type="ECO:0000313" key="1">
    <source>
        <dbReference type="EMBL" id="VAW97739.1"/>
    </source>
</evidence>
<accession>A0A3B1AHG2</accession>
<protein>
    <submittedName>
        <fullName evidence="1">Uncharacterized protein</fullName>
    </submittedName>
</protein>
<name>A0A3B1AHG2_9ZZZZ</name>
<gene>
    <name evidence="1" type="ORF">MNBD_GAMMA21-2946</name>
</gene>
<proteinExistence type="predicted"/>
<dbReference type="EMBL" id="UOFR01000053">
    <property type="protein sequence ID" value="VAW97739.1"/>
    <property type="molecule type" value="Genomic_DNA"/>
</dbReference>
<sequence length="183" mass="20290">MSFLAGIIYLEAGGVTSNCCIVVYSETDVVEQAIDELQVTGYNFRQLSVMGGGHDMKTCLPGLYRTEGNVCLLGPQADFWNTLCDHFNGIAYYWDHDFGSLMLAGQMIDLLTHEMPNVDIVDGFSLFGSTLFMLGVPRDSIKEYESAIKAEKTLLLFHGDSKDVEHICDVLHGETQQVTVHRA</sequence>
<reference evidence="1" key="1">
    <citation type="submission" date="2018-06" db="EMBL/GenBank/DDBJ databases">
        <authorList>
            <person name="Zhirakovskaya E."/>
        </authorList>
    </citation>
    <scope>NUCLEOTIDE SEQUENCE</scope>
</reference>